<protein>
    <submittedName>
        <fullName evidence="1">Uncharacterized protein</fullName>
    </submittedName>
</protein>
<proteinExistence type="evidence at transcript level"/>
<dbReference type="AlphaFoldDB" id="A0A1L6K598"/>
<evidence type="ECO:0000313" key="1">
    <source>
        <dbReference type="EMBL" id="APR63980.1"/>
    </source>
</evidence>
<organism evidence="1">
    <name type="scientific">Populus tomentosa</name>
    <name type="common">Chinese white poplar</name>
    <dbReference type="NCBI Taxonomy" id="118781"/>
    <lineage>
        <taxon>Eukaryota</taxon>
        <taxon>Viridiplantae</taxon>
        <taxon>Streptophyta</taxon>
        <taxon>Embryophyta</taxon>
        <taxon>Tracheophyta</taxon>
        <taxon>Spermatophyta</taxon>
        <taxon>Magnoliopsida</taxon>
        <taxon>eudicotyledons</taxon>
        <taxon>Gunneridae</taxon>
        <taxon>Pentapetalae</taxon>
        <taxon>rosids</taxon>
        <taxon>fabids</taxon>
        <taxon>Malpighiales</taxon>
        <taxon>Salicaceae</taxon>
        <taxon>Saliceae</taxon>
        <taxon>Populus</taxon>
    </lineage>
</organism>
<name>A0A1L6K598_POPTO</name>
<reference evidence="1" key="1">
    <citation type="submission" date="2016-01" db="EMBL/GenBank/DDBJ databases">
        <title>Dissection of insertion-deletion (InDel) variations within complex gene networks underlying wood formation in Populus.</title>
        <authorList>
            <person name="Zhang D."/>
            <person name="Gong C."/>
            <person name="Du Q."/>
            <person name="Xie J."/>
            <person name="Yang X."/>
            <person name="Quan M."/>
            <person name="Li B."/>
        </authorList>
    </citation>
    <scope>NUCLEOTIDE SEQUENCE</scope>
</reference>
<sequence length="71" mass="8264">MLFIHIVLTRPSIATIFCNRKDAPWNCSNIMDATRSFCNASNHKNWHSLIISRDKNMLTILCTIYSLTCRF</sequence>
<accession>A0A1L6K598</accession>
<dbReference type="EMBL" id="KU573515">
    <property type="protein sequence ID" value="APR63980.1"/>
    <property type="molecule type" value="mRNA"/>
</dbReference>